<organism evidence="1 2">
    <name type="scientific">Persea americana</name>
    <name type="common">Avocado</name>
    <dbReference type="NCBI Taxonomy" id="3435"/>
    <lineage>
        <taxon>Eukaryota</taxon>
        <taxon>Viridiplantae</taxon>
        <taxon>Streptophyta</taxon>
        <taxon>Embryophyta</taxon>
        <taxon>Tracheophyta</taxon>
        <taxon>Spermatophyta</taxon>
        <taxon>Magnoliopsida</taxon>
        <taxon>Magnoliidae</taxon>
        <taxon>Laurales</taxon>
        <taxon>Lauraceae</taxon>
        <taxon>Persea</taxon>
    </lineage>
</organism>
<proteinExistence type="predicted"/>
<keyword evidence="2" id="KW-1185">Reference proteome</keyword>
<sequence length="129" mass="14237">MILISNSWFNLGKRVGERGRCLEPWKTVHTCMKMAPKKSTTLPTNNQSPSQTPGGQAPSFSTAAPHVHTDPYDDSIRTMGDTTALMAELLRQNQQQQAQNQQFMSVIDVVTADDCHDGQAEYSTTSPLL</sequence>
<dbReference type="Proteomes" id="UP001234297">
    <property type="component" value="Chromosome 5"/>
</dbReference>
<name>A0ACC2M1Z5_PERAE</name>
<evidence type="ECO:0000313" key="1">
    <source>
        <dbReference type="EMBL" id="KAJ8639351.1"/>
    </source>
</evidence>
<dbReference type="EMBL" id="CM056813">
    <property type="protein sequence ID" value="KAJ8639351.1"/>
    <property type="molecule type" value="Genomic_DNA"/>
</dbReference>
<reference evidence="1 2" key="1">
    <citation type="journal article" date="2022" name="Hortic Res">
        <title>A haplotype resolved chromosomal level avocado genome allows analysis of novel avocado genes.</title>
        <authorList>
            <person name="Nath O."/>
            <person name="Fletcher S.J."/>
            <person name="Hayward A."/>
            <person name="Shaw L.M."/>
            <person name="Masouleh A.K."/>
            <person name="Furtado A."/>
            <person name="Henry R.J."/>
            <person name="Mitter N."/>
        </authorList>
    </citation>
    <scope>NUCLEOTIDE SEQUENCE [LARGE SCALE GENOMIC DNA]</scope>
    <source>
        <strain evidence="2">cv. Hass</strain>
    </source>
</reference>
<comment type="caution">
    <text evidence="1">The sequence shown here is derived from an EMBL/GenBank/DDBJ whole genome shotgun (WGS) entry which is preliminary data.</text>
</comment>
<evidence type="ECO:0000313" key="2">
    <source>
        <dbReference type="Proteomes" id="UP001234297"/>
    </source>
</evidence>
<protein>
    <submittedName>
        <fullName evidence="1">Uncharacterized protein</fullName>
    </submittedName>
</protein>
<gene>
    <name evidence="1" type="ORF">MRB53_016045</name>
</gene>
<accession>A0ACC2M1Z5</accession>